<dbReference type="InterPro" id="IPR029068">
    <property type="entry name" value="Glyas_Bleomycin-R_OHBP_Dase"/>
</dbReference>
<dbReference type="Pfam" id="PF13468">
    <property type="entry name" value="Glyoxalase_3"/>
    <property type="match status" value="1"/>
</dbReference>
<accession>A0A6C7EID6</accession>
<protein>
    <recommendedName>
        <fullName evidence="1">VOC domain-containing protein</fullName>
    </recommendedName>
</protein>
<dbReference type="Gene3D" id="3.10.180.10">
    <property type="entry name" value="2,3-Dihydroxybiphenyl 1,2-Dioxygenase, domain 1"/>
    <property type="match status" value="1"/>
</dbReference>
<evidence type="ECO:0000259" key="1">
    <source>
        <dbReference type="PROSITE" id="PS51819"/>
    </source>
</evidence>
<gene>
    <name evidence="2" type="ORF">YM304_34220</name>
</gene>
<dbReference type="RefSeq" id="WP_015442983.1">
    <property type="nucleotide sequence ID" value="NC_020520.1"/>
</dbReference>
<evidence type="ECO:0000313" key="2">
    <source>
        <dbReference type="EMBL" id="BAN03736.1"/>
    </source>
</evidence>
<dbReference type="EMBL" id="AP012057">
    <property type="protein sequence ID" value="BAN03736.1"/>
    <property type="molecule type" value="Genomic_DNA"/>
</dbReference>
<reference evidence="2 3" key="1">
    <citation type="journal article" date="2013" name="Int. J. Syst. Evol. Microbiol.">
        <title>Ilumatobacter nonamiense sp. nov. and Ilumatobacter coccineum sp. nov., isolated from seashore sand.</title>
        <authorList>
            <person name="Matsumoto A."/>
            <person name="Kasai H."/>
            <person name="Matsuo Y."/>
            <person name="Shizuri Y."/>
            <person name="Ichikawa N."/>
            <person name="Fujita N."/>
            <person name="Omura S."/>
            <person name="Takahashi Y."/>
        </authorList>
    </citation>
    <scope>NUCLEOTIDE SEQUENCE [LARGE SCALE GENOMIC DNA]</scope>
    <source>
        <strain evidence="3">NBRC 103263 / KCTC 29153 / YM16-304</strain>
    </source>
</reference>
<dbReference type="AlphaFoldDB" id="A0A6C7EID6"/>
<sequence>MIRLRQIALVAADLDPVVETLCSTFDLSVCFRDPGVGEFGLHNALMVIGDQFLEVVSPTAPGTTAGRLLDKRDGDGGYMAIYEVDDLDARIDRLAEHGVRVVWAGDFSTIRGRHLHPRDVGGAIVSIDEATPPGSWTWAGPDWAPHRSSVASGIAGFTVAATDPQAMSARWSTLDLDVSVRFTEAGERGDGIDGVDLVSVDRSRTGEVVELCGVTFTLV</sequence>
<dbReference type="SUPFAM" id="SSF54593">
    <property type="entry name" value="Glyoxalase/Bleomycin resistance protein/Dihydroxybiphenyl dioxygenase"/>
    <property type="match status" value="1"/>
</dbReference>
<dbReference type="KEGG" id="aym:YM304_34220"/>
<dbReference type="InterPro" id="IPR025870">
    <property type="entry name" value="Glyoxalase-like_dom"/>
</dbReference>
<keyword evidence="3" id="KW-1185">Reference proteome</keyword>
<dbReference type="Proteomes" id="UP000011863">
    <property type="component" value="Chromosome"/>
</dbReference>
<organism evidence="2 3">
    <name type="scientific">Ilumatobacter coccineus (strain NBRC 103263 / KCTC 29153 / YM16-304)</name>
    <dbReference type="NCBI Taxonomy" id="1313172"/>
    <lineage>
        <taxon>Bacteria</taxon>
        <taxon>Bacillati</taxon>
        <taxon>Actinomycetota</taxon>
        <taxon>Acidimicrobiia</taxon>
        <taxon>Acidimicrobiales</taxon>
        <taxon>Ilumatobacteraceae</taxon>
        <taxon>Ilumatobacter</taxon>
    </lineage>
</organism>
<proteinExistence type="predicted"/>
<dbReference type="InterPro" id="IPR037523">
    <property type="entry name" value="VOC_core"/>
</dbReference>
<feature type="domain" description="VOC" evidence="1">
    <location>
        <begin position="3"/>
        <end position="142"/>
    </location>
</feature>
<name>A0A6C7EID6_ILUCY</name>
<evidence type="ECO:0000313" key="3">
    <source>
        <dbReference type="Proteomes" id="UP000011863"/>
    </source>
</evidence>
<dbReference type="PROSITE" id="PS51819">
    <property type="entry name" value="VOC"/>
    <property type="match status" value="1"/>
</dbReference>